<feature type="domain" description="RRM" evidence="7">
    <location>
        <begin position="132"/>
        <end position="213"/>
    </location>
</feature>
<sequence>MMNQPGRFPIGMPPQFNYPGFQQQAQAPIYNPNCLPPGIIALFTPRPPLEYIPPVEKAPIPPYTGVSQYIDRFETQEEHDKLTNPYEPPESRRQRKERIENDKKARGEAKIREELKKWDPQNDPNITGDPRNTIFVTKLNYQTTEETLTQEFSEYGKIKSCRIVKDSNGKSRGYAFIEYEDSADATEAYKHGDAKNIDNYRVMVDVERGRTVRNWRPRRLGGGIGNTRATKPKADVIRAQREQASSSSYSGGNVYRGGGGGGRDSGSYHGNRSNDRSAPYHRGGGGGGGFNDRNRSGIGYRGGGGYNGGGGGRDRYNDERGGGFNDRRGGNGGGGYNKRRYDDFDDRAPKRPREY</sequence>
<comment type="caution">
    <text evidence="8">The sequence shown here is derived from an EMBL/GenBank/DDBJ whole genome shotgun (WGS) entry which is preliminary data.</text>
</comment>
<dbReference type="InterPro" id="IPR022023">
    <property type="entry name" value="U1snRNP70_N"/>
</dbReference>
<evidence type="ECO:0000259" key="7">
    <source>
        <dbReference type="PROSITE" id="PS50102"/>
    </source>
</evidence>
<feature type="compositionally biased region" description="Gly residues" evidence="6">
    <location>
        <begin position="299"/>
        <end position="311"/>
    </location>
</feature>
<feature type="compositionally biased region" description="Basic and acidic residues" evidence="6">
    <location>
        <begin position="89"/>
        <end position="110"/>
    </location>
</feature>
<dbReference type="GO" id="GO:0030619">
    <property type="term" value="F:U1 snRNA binding"/>
    <property type="evidence" value="ECO:0007669"/>
    <property type="project" value="TreeGrafter"/>
</dbReference>
<dbReference type="EMBL" id="JAOPGA020001209">
    <property type="protein sequence ID" value="KAL0486223.1"/>
    <property type="molecule type" value="Genomic_DNA"/>
</dbReference>
<keyword evidence="9" id="KW-1185">Reference proteome</keyword>
<dbReference type="GO" id="GO:0005685">
    <property type="term" value="C:U1 snRNP"/>
    <property type="evidence" value="ECO:0007669"/>
    <property type="project" value="TreeGrafter"/>
</dbReference>
<evidence type="ECO:0000313" key="8">
    <source>
        <dbReference type="EMBL" id="KAL0486223.1"/>
    </source>
</evidence>
<dbReference type="PANTHER" id="PTHR13952:SF5">
    <property type="entry name" value="U1 SMALL NUCLEAR RIBONUCLEOPROTEIN 70 KDA"/>
    <property type="match status" value="1"/>
</dbReference>
<evidence type="ECO:0000256" key="1">
    <source>
        <dbReference type="ARBA" id="ARBA00004123"/>
    </source>
</evidence>
<dbReference type="SUPFAM" id="SSF54928">
    <property type="entry name" value="RNA-binding domain, RBD"/>
    <property type="match status" value="1"/>
</dbReference>
<dbReference type="Proteomes" id="UP001431209">
    <property type="component" value="Unassembled WGS sequence"/>
</dbReference>
<dbReference type="Pfam" id="PF12220">
    <property type="entry name" value="U1snRNP70_N"/>
    <property type="match status" value="1"/>
</dbReference>
<keyword evidence="3" id="KW-0539">Nucleus</keyword>
<evidence type="ECO:0000256" key="4">
    <source>
        <dbReference type="ARBA" id="ARBA00023274"/>
    </source>
</evidence>
<accession>A0AAW2ZAA7</accession>
<dbReference type="Gene3D" id="3.30.70.330">
    <property type="match status" value="1"/>
</dbReference>
<dbReference type="Pfam" id="PF00076">
    <property type="entry name" value="RRM_1"/>
    <property type="match status" value="1"/>
</dbReference>
<dbReference type="AlphaFoldDB" id="A0AAW2ZAA7"/>
<evidence type="ECO:0000256" key="3">
    <source>
        <dbReference type="ARBA" id="ARBA00023242"/>
    </source>
</evidence>
<dbReference type="InterPro" id="IPR012677">
    <property type="entry name" value="Nucleotide-bd_a/b_plait_sf"/>
</dbReference>
<evidence type="ECO:0000313" key="9">
    <source>
        <dbReference type="Proteomes" id="UP001431209"/>
    </source>
</evidence>
<name>A0AAW2ZAA7_9EUKA</name>
<proteinExistence type="predicted"/>
<feature type="compositionally biased region" description="Gly residues" evidence="6">
    <location>
        <begin position="254"/>
        <end position="264"/>
    </location>
</feature>
<dbReference type="GO" id="GO:0000398">
    <property type="term" value="P:mRNA splicing, via spliceosome"/>
    <property type="evidence" value="ECO:0007669"/>
    <property type="project" value="TreeGrafter"/>
</dbReference>
<organism evidence="8 9">
    <name type="scientific">Acrasis kona</name>
    <dbReference type="NCBI Taxonomy" id="1008807"/>
    <lineage>
        <taxon>Eukaryota</taxon>
        <taxon>Discoba</taxon>
        <taxon>Heterolobosea</taxon>
        <taxon>Tetramitia</taxon>
        <taxon>Eutetramitia</taxon>
        <taxon>Acrasidae</taxon>
        <taxon>Acrasis</taxon>
    </lineage>
</organism>
<keyword evidence="2 5" id="KW-0694">RNA-binding</keyword>
<dbReference type="GO" id="GO:0071004">
    <property type="term" value="C:U2-type prespliceosome"/>
    <property type="evidence" value="ECO:0007669"/>
    <property type="project" value="TreeGrafter"/>
</dbReference>
<dbReference type="PROSITE" id="PS50102">
    <property type="entry name" value="RRM"/>
    <property type="match status" value="1"/>
</dbReference>
<dbReference type="GO" id="GO:0003729">
    <property type="term" value="F:mRNA binding"/>
    <property type="evidence" value="ECO:0007669"/>
    <property type="project" value="TreeGrafter"/>
</dbReference>
<dbReference type="InterPro" id="IPR035979">
    <property type="entry name" value="RBD_domain_sf"/>
</dbReference>
<dbReference type="InterPro" id="IPR051183">
    <property type="entry name" value="U1_U11-U12_snRNP_70-35kDa"/>
</dbReference>
<feature type="region of interest" description="Disordered" evidence="6">
    <location>
        <begin position="76"/>
        <end position="110"/>
    </location>
</feature>
<evidence type="ECO:0000256" key="5">
    <source>
        <dbReference type="PROSITE-ProRule" id="PRU00176"/>
    </source>
</evidence>
<gene>
    <name evidence="8" type="ORF">AKO1_001902</name>
</gene>
<dbReference type="InterPro" id="IPR000504">
    <property type="entry name" value="RRM_dom"/>
</dbReference>
<dbReference type="PANTHER" id="PTHR13952">
    <property type="entry name" value="U1 SMALL NUCLEAR RIBONUCLEOPROTEIN 70 KD"/>
    <property type="match status" value="1"/>
</dbReference>
<evidence type="ECO:0000256" key="2">
    <source>
        <dbReference type="ARBA" id="ARBA00022884"/>
    </source>
</evidence>
<feature type="compositionally biased region" description="Basic and acidic residues" evidence="6">
    <location>
        <begin position="312"/>
        <end position="329"/>
    </location>
</feature>
<keyword evidence="4 8" id="KW-0687">Ribonucleoprotein</keyword>
<dbReference type="FunFam" id="3.30.70.330:FF:000132">
    <property type="entry name" value="Small nuclear ribonucleoprotein U11/U12 subunit 35"/>
    <property type="match status" value="1"/>
</dbReference>
<feature type="compositionally biased region" description="Basic and acidic residues" evidence="6">
    <location>
        <begin position="339"/>
        <end position="355"/>
    </location>
</feature>
<comment type="subcellular location">
    <subcellularLocation>
        <location evidence="1">Nucleus</location>
    </subcellularLocation>
</comment>
<evidence type="ECO:0000256" key="6">
    <source>
        <dbReference type="SAM" id="MobiDB-lite"/>
    </source>
</evidence>
<reference evidence="8 9" key="1">
    <citation type="submission" date="2024-03" db="EMBL/GenBank/DDBJ databases">
        <title>The Acrasis kona genome and developmental transcriptomes reveal deep origins of eukaryotic multicellular pathways.</title>
        <authorList>
            <person name="Sheikh S."/>
            <person name="Fu C.-J."/>
            <person name="Brown M.W."/>
            <person name="Baldauf S.L."/>
        </authorList>
    </citation>
    <scope>NUCLEOTIDE SEQUENCE [LARGE SCALE GENOMIC DNA]</scope>
    <source>
        <strain evidence="8 9">ATCC MYA-3509</strain>
    </source>
</reference>
<dbReference type="SMART" id="SM00360">
    <property type="entry name" value="RRM"/>
    <property type="match status" value="1"/>
</dbReference>
<protein>
    <submittedName>
        <fullName evidence="8">U1 small nuclear ribonucleoprotein</fullName>
    </submittedName>
</protein>
<feature type="compositionally biased region" description="Basic and acidic residues" evidence="6">
    <location>
        <begin position="232"/>
        <end position="241"/>
    </location>
</feature>
<dbReference type="GO" id="GO:0071011">
    <property type="term" value="C:precatalytic spliceosome"/>
    <property type="evidence" value="ECO:0007669"/>
    <property type="project" value="TreeGrafter"/>
</dbReference>
<feature type="region of interest" description="Disordered" evidence="6">
    <location>
        <begin position="217"/>
        <end position="355"/>
    </location>
</feature>